<proteinExistence type="predicted"/>
<protein>
    <submittedName>
        <fullName evidence="1">Uncharacterized protein</fullName>
    </submittedName>
</protein>
<name>A0A4Y1RG02_PRUDU</name>
<organism evidence="1">
    <name type="scientific">Prunus dulcis</name>
    <name type="common">Almond</name>
    <name type="synonym">Amygdalus dulcis</name>
    <dbReference type="NCBI Taxonomy" id="3755"/>
    <lineage>
        <taxon>Eukaryota</taxon>
        <taxon>Viridiplantae</taxon>
        <taxon>Streptophyta</taxon>
        <taxon>Embryophyta</taxon>
        <taxon>Tracheophyta</taxon>
        <taxon>Spermatophyta</taxon>
        <taxon>Magnoliopsida</taxon>
        <taxon>eudicotyledons</taxon>
        <taxon>Gunneridae</taxon>
        <taxon>Pentapetalae</taxon>
        <taxon>rosids</taxon>
        <taxon>fabids</taxon>
        <taxon>Rosales</taxon>
        <taxon>Rosaceae</taxon>
        <taxon>Amygdaloideae</taxon>
        <taxon>Amygdaleae</taxon>
        <taxon>Prunus</taxon>
    </lineage>
</organism>
<gene>
    <name evidence="1" type="ORF">Prudu_013850</name>
</gene>
<dbReference type="AlphaFoldDB" id="A0A4Y1RG02"/>
<dbReference type="EMBL" id="AP019301">
    <property type="protein sequence ID" value="BBH03084.1"/>
    <property type="molecule type" value="Genomic_DNA"/>
</dbReference>
<reference evidence="1" key="1">
    <citation type="journal article" date="2019" name="Science">
        <title>Mutation of a bHLH transcription factor allowed almond domestication.</title>
        <authorList>
            <person name="Sanchez-Perez R."/>
            <person name="Pavan S."/>
            <person name="Mazzeo R."/>
            <person name="Moldovan C."/>
            <person name="Aiese Cigliano R."/>
            <person name="Del Cueto J."/>
            <person name="Ricciardi F."/>
            <person name="Lotti C."/>
            <person name="Ricciardi L."/>
            <person name="Dicenta F."/>
            <person name="Lopez-Marques R.L."/>
            <person name="Lindberg Moller B."/>
        </authorList>
    </citation>
    <scope>NUCLEOTIDE SEQUENCE</scope>
</reference>
<accession>A0A4Y1RG02</accession>
<sequence length="77" mass="8944">MGAIEVYGIHHRASHSFRAVENFGFDQITEETLPNFRQKSKENFNSNYGRKDKMVNCVRQLPDVGHVQGLVRIPKWN</sequence>
<evidence type="ECO:0000313" key="1">
    <source>
        <dbReference type="EMBL" id="BBH03084.1"/>
    </source>
</evidence>